<dbReference type="PANTHER" id="PTHR47331:SF1">
    <property type="entry name" value="GAG-LIKE PROTEIN"/>
    <property type="match status" value="1"/>
</dbReference>
<dbReference type="SUPFAM" id="SSF56672">
    <property type="entry name" value="DNA/RNA polymerases"/>
    <property type="match status" value="1"/>
</dbReference>
<dbReference type="Proteomes" id="UP000002358">
    <property type="component" value="Chromosome 1"/>
</dbReference>
<evidence type="ECO:0000313" key="2">
    <source>
        <dbReference type="Proteomes" id="UP000002358"/>
    </source>
</evidence>
<dbReference type="KEGG" id="nvi:116415999"/>
<dbReference type="EnsemblMetazoa" id="XM_031922103">
    <property type="protein sequence ID" value="XP_031777963"/>
    <property type="gene ID" value="LOC116415999"/>
</dbReference>
<dbReference type="RefSeq" id="XP_031777963.1">
    <property type="nucleotide sequence ID" value="XM_031922103.1"/>
</dbReference>
<dbReference type="InParanoid" id="A0A7M7PW36"/>
<dbReference type="GO" id="GO:0071897">
    <property type="term" value="P:DNA biosynthetic process"/>
    <property type="evidence" value="ECO:0007669"/>
    <property type="project" value="UniProtKB-ARBA"/>
</dbReference>
<dbReference type="PANTHER" id="PTHR47331">
    <property type="entry name" value="PHD-TYPE DOMAIN-CONTAINING PROTEIN"/>
    <property type="match status" value="1"/>
</dbReference>
<accession>A0A7M7PW36</accession>
<sequence>MLSMLSIGQVNLFRKGSVLYLQKTQLGWVIVGGIDTDKISKVSCHLSQLEKQLVRFWSLEECSSPIEQADDSLECERWYDDTTVRLSDGRYMVRLPFRKKDPELGDSRAQALKRFRGLERRCNRVPGMMEEFSRFFQEYLDLDHMSVVVSENDSEYHLPFLIVVKILSLTTKFRVVFDASAKSSLGVSLNNLLQYVGPTIQDKLYVHLVRFRSHRYVLIGDIEKMYRQILIHPDDRRYQRIFWYRDGKLQVY</sequence>
<dbReference type="InterPro" id="IPR043502">
    <property type="entry name" value="DNA/RNA_pol_sf"/>
</dbReference>
<protein>
    <submittedName>
        <fullName evidence="1">Uncharacterized protein</fullName>
    </submittedName>
</protein>
<dbReference type="GeneID" id="116415999"/>
<dbReference type="AlphaFoldDB" id="A0A7M7PW36"/>
<organism evidence="1 2">
    <name type="scientific">Nasonia vitripennis</name>
    <name type="common">Parasitic wasp</name>
    <dbReference type="NCBI Taxonomy" id="7425"/>
    <lineage>
        <taxon>Eukaryota</taxon>
        <taxon>Metazoa</taxon>
        <taxon>Ecdysozoa</taxon>
        <taxon>Arthropoda</taxon>
        <taxon>Hexapoda</taxon>
        <taxon>Insecta</taxon>
        <taxon>Pterygota</taxon>
        <taxon>Neoptera</taxon>
        <taxon>Endopterygota</taxon>
        <taxon>Hymenoptera</taxon>
        <taxon>Apocrita</taxon>
        <taxon>Proctotrupomorpha</taxon>
        <taxon>Chalcidoidea</taxon>
        <taxon>Pteromalidae</taxon>
        <taxon>Pteromalinae</taxon>
        <taxon>Nasonia</taxon>
    </lineage>
</organism>
<keyword evidence="2" id="KW-1185">Reference proteome</keyword>
<name>A0A7M7PW36_NASVI</name>
<proteinExistence type="predicted"/>
<reference evidence="1" key="1">
    <citation type="submission" date="2021-01" db="UniProtKB">
        <authorList>
            <consortium name="EnsemblMetazoa"/>
        </authorList>
    </citation>
    <scope>IDENTIFICATION</scope>
</reference>
<dbReference type="OrthoDB" id="5920040at2759"/>
<evidence type="ECO:0000313" key="1">
    <source>
        <dbReference type="EnsemblMetazoa" id="XP_031777963"/>
    </source>
</evidence>